<feature type="transmembrane region" description="Helical" evidence="1">
    <location>
        <begin position="91"/>
        <end position="112"/>
    </location>
</feature>
<sequence>MMSSTSIATSPWPVWGVSALFLASAVLPAARTPAHPPIILRLGFGAIFAGAGYVLHAGDARNGSGISTAWSLTYLLLNARKALRRPFAAGPLALTGATVFSSALYGAEYFLVQDKDERDPPSSTS</sequence>
<dbReference type="EMBL" id="JAEVFJ010000032">
    <property type="protein sequence ID" value="KAH8092543.1"/>
    <property type="molecule type" value="Genomic_DNA"/>
</dbReference>
<evidence type="ECO:0000313" key="3">
    <source>
        <dbReference type="Proteomes" id="UP000813824"/>
    </source>
</evidence>
<dbReference type="Proteomes" id="UP000813824">
    <property type="component" value="Unassembled WGS sequence"/>
</dbReference>
<feature type="transmembrane region" description="Helical" evidence="1">
    <location>
        <begin position="38"/>
        <end position="56"/>
    </location>
</feature>
<dbReference type="OrthoDB" id="5554402at2759"/>
<gene>
    <name evidence="2" type="ORF">BXZ70DRAFT_459677</name>
</gene>
<keyword evidence="1" id="KW-0812">Transmembrane</keyword>
<keyword evidence="1" id="KW-0472">Membrane</keyword>
<dbReference type="Pfam" id="PF10315">
    <property type="entry name" value="Aim19"/>
    <property type="match status" value="1"/>
</dbReference>
<name>A0A8K0UHJ2_9AGAR</name>
<keyword evidence="3" id="KW-1185">Reference proteome</keyword>
<dbReference type="InterPro" id="IPR019419">
    <property type="entry name" value="AIM19"/>
</dbReference>
<accession>A0A8K0UHJ2</accession>
<dbReference type="AlphaFoldDB" id="A0A8K0UHJ2"/>
<evidence type="ECO:0000256" key="1">
    <source>
        <dbReference type="SAM" id="Phobius"/>
    </source>
</evidence>
<dbReference type="PANTHER" id="PTHR28177:SF1">
    <property type="entry name" value="ALTERED INHERITANCE OF MITOCHONDRIA PROTEIN 19, MITOCHONDRIAL"/>
    <property type="match status" value="1"/>
</dbReference>
<dbReference type="GO" id="GO:0005739">
    <property type="term" value="C:mitochondrion"/>
    <property type="evidence" value="ECO:0007669"/>
    <property type="project" value="TreeGrafter"/>
</dbReference>
<organism evidence="2 3">
    <name type="scientific">Cristinia sonorae</name>
    <dbReference type="NCBI Taxonomy" id="1940300"/>
    <lineage>
        <taxon>Eukaryota</taxon>
        <taxon>Fungi</taxon>
        <taxon>Dikarya</taxon>
        <taxon>Basidiomycota</taxon>
        <taxon>Agaricomycotina</taxon>
        <taxon>Agaricomycetes</taxon>
        <taxon>Agaricomycetidae</taxon>
        <taxon>Agaricales</taxon>
        <taxon>Pleurotineae</taxon>
        <taxon>Stephanosporaceae</taxon>
        <taxon>Cristinia</taxon>
    </lineage>
</organism>
<feature type="transmembrane region" description="Helical" evidence="1">
    <location>
        <begin position="12"/>
        <end position="31"/>
    </location>
</feature>
<keyword evidence="1" id="KW-1133">Transmembrane helix</keyword>
<evidence type="ECO:0000313" key="2">
    <source>
        <dbReference type="EMBL" id="KAH8092543.1"/>
    </source>
</evidence>
<protein>
    <submittedName>
        <fullName evidence="2">Altered inheritance of mitochondria protein 19</fullName>
    </submittedName>
</protein>
<proteinExistence type="predicted"/>
<comment type="caution">
    <text evidence="2">The sequence shown here is derived from an EMBL/GenBank/DDBJ whole genome shotgun (WGS) entry which is preliminary data.</text>
</comment>
<dbReference type="PANTHER" id="PTHR28177">
    <property type="entry name" value="ALTERED INHERITANCE OF MITOCHONDRIA PROTEIN 19, MITOCHONDRIAL"/>
    <property type="match status" value="1"/>
</dbReference>
<reference evidence="2" key="1">
    <citation type="journal article" date="2021" name="New Phytol.">
        <title>Evolutionary innovations through gain and loss of genes in the ectomycorrhizal Boletales.</title>
        <authorList>
            <person name="Wu G."/>
            <person name="Miyauchi S."/>
            <person name="Morin E."/>
            <person name="Kuo A."/>
            <person name="Drula E."/>
            <person name="Varga T."/>
            <person name="Kohler A."/>
            <person name="Feng B."/>
            <person name="Cao Y."/>
            <person name="Lipzen A."/>
            <person name="Daum C."/>
            <person name="Hundley H."/>
            <person name="Pangilinan J."/>
            <person name="Johnson J."/>
            <person name="Barry K."/>
            <person name="LaButti K."/>
            <person name="Ng V."/>
            <person name="Ahrendt S."/>
            <person name="Min B."/>
            <person name="Choi I.G."/>
            <person name="Park H."/>
            <person name="Plett J.M."/>
            <person name="Magnuson J."/>
            <person name="Spatafora J.W."/>
            <person name="Nagy L.G."/>
            <person name="Henrissat B."/>
            <person name="Grigoriev I.V."/>
            <person name="Yang Z.L."/>
            <person name="Xu J."/>
            <person name="Martin F.M."/>
        </authorList>
    </citation>
    <scope>NUCLEOTIDE SEQUENCE</scope>
    <source>
        <strain evidence="2">KKN 215</strain>
    </source>
</reference>